<dbReference type="InParanoid" id="A0A251VFZ8"/>
<dbReference type="AlphaFoldDB" id="A0A251VFZ8"/>
<feature type="region of interest" description="Disordered" evidence="1">
    <location>
        <begin position="33"/>
        <end position="66"/>
    </location>
</feature>
<dbReference type="Proteomes" id="UP000215914">
    <property type="component" value="Chromosome 2"/>
</dbReference>
<accession>A0A251VFZ8</accession>
<proteinExistence type="predicted"/>
<protein>
    <submittedName>
        <fullName evidence="2">Uncharacterized protein</fullName>
    </submittedName>
</protein>
<dbReference type="EMBL" id="CM007891">
    <property type="protein sequence ID" value="OTG34500.1"/>
    <property type="molecule type" value="Genomic_DNA"/>
</dbReference>
<name>A0A251VFZ8_HELAN</name>
<evidence type="ECO:0000313" key="3">
    <source>
        <dbReference type="Proteomes" id="UP000215914"/>
    </source>
</evidence>
<organism evidence="2 3">
    <name type="scientific">Helianthus annuus</name>
    <name type="common">Common sunflower</name>
    <dbReference type="NCBI Taxonomy" id="4232"/>
    <lineage>
        <taxon>Eukaryota</taxon>
        <taxon>Viridiplantae</taxon>
        <taxon>Streptophyta</taxon>
        <taxon>Embryophyta</taxon>
        <taxon>Tracheophyta</taxon>
        <taxon>Spermatophyta</taxon>
        <taxon>Magnoliopsida</taxon>
        <taxon>eudicotyledons</taxon>
        <taxon>Gunneridae</taxon>
        <taxon>Pentapetalae</taxon>
        <taxon>asterids</taxon>
        <taxon>campanulids</taxon>
        <taxon>Asterales</taxon>
        <taxon>Asteraceae</taxon>
        <taxon>Asteroideae</taxon>
        <taxon>Heliantheae alliance</taxon>
        <taxon>Heliantheae</taxon>
        <taxon>Helianthus</taxon>
    </lineage>
</organism>
<keyword evidence="3" id="KW-1185">Reference proteome</keyword>
<feature type="compositionally biased region" description="Low complexity" evidence="1">
    <location>
        <begin position="52"/>
        <end position="66"/>
    </location>
</feature>
<reference evidence="3" key="1">
    <citation type="journal article" date="2017" name="Nature">
        <title>The sunflower genome provides insights into oil metabolism, flowering and Asterid evolution.</title>
        <authorList>
            <person name="Badouin H."/>
            <person name="Gouzy J."/>
            <person name="Grassa C.J."/>
            <person name="Murat F."/>
            <person name="Staton S.E."/>
            <person name="Cottret L."/>
            <person name="Lelandais-Briere C."/>
            <person name="Owens G.L."/>
            <person name="Carrere S."/>
            <person name="Mayjonade B."/>
            <person name="Legrand L."/>
            <person name="Gill N."/>
            <person name="Kane N.C."/>
            <person name="Bowers J.E."/>
            <person name="Hubner S."/>
            <person name="Bellec A."/>
            <person name="Berard A."/>
            <person name="Berges H."/>
            <person name="Blanchet N."/>
            <person name="Boniface M.C."/>
            <person name="Brunel D."/>
            <person name="Catrice O."/>
            <person name="Chaidir N."/>
            <person name="Claudel C."/>
            <person name="Donnadieu C."/>
            <person name="Faraut T."/>
            <person name="Fievet G."/>
            <person name="Helmstetter N."/>
            <person name="King M."/>
            <person name="Knapp S.J."/>
            <person name="Lai Z."/>
            <person name="Le Paslier M.C."/>
            <person name="Lippi Y."/>
            <person name="Lorenzon L."/>
            <person name="Mandel J.R."/>
            <person name="Marage G."/>
            <person name="Marchand G."/>
            <person name="Marquand E."/>
            <person name="Bret-Mestries E."/>
            <person name="Morien E."/>
            <person name="Nambeesan S."/>
            <person name="Nguyen T."/>
            <person name="Pegot-Espagnet P."/>
            <person name="Pouilly N."/>
            <person name="Raftis F."/>
            <person name="Sallet E."/>
            <person name="Schiex T."/>
            <person name="Thomas J."/>
            <person name="Vandecasteele C."/>
            <person name="Vares D."/>
            <person name="Vear F."/>
            <person name="Vautrin S."/>
            <person name="Crespi M."/>
            <person name="Mangin B."/>
            <person name="Burke J.M."/>
            <person name="Salse J."/>
            <person name="Munos S."/>
            <person name="Vincourt P."/>
            <person name="Rieseberg L.H."/>
            <person name="Langlade N.B."/>
        </authorList>
    </citation>
    <scope>NUCLEOTIDE SEQUENCE [LARGE SCALE GENOMIC DNA]</scope>
    <source>
        <strain evidence="3">cv. SF193</strain>
    </source>
</reference>
<sequence>MLFYPSFQVLPTYNCRSLPSLYIEQHTHVTHPLGTPITTANNRPAPNLGPATSTIRSSLSTTLLRT</sequence>
<evidence type="ECO:0000256" key="1">
    <source>
        <dbReference type="SAM" id="MobiDB-lite"/>
    </source>
</evidence>
<evidence type="ECO:0000313" key="2">
    <source>
        <dbReference type="EMBL" id="OTG34500.1"/>
    </source>
</evidence>
<gene>
    <name evidence="2" type="ORF">HannXRQ_Chr02g0046541</name>
</gene>